<name>A0A0D0C3Z2_9AGAR</name>
<organism evidence="2 3">
    <name type="scientific">Collybiopsis luxurians FD-317 M1</name>
    <dbReference type="NCBI Taxonomy" id="944289"/>
    <lineage>
        <taxon>Eukaryota</taxon>
        <taxon>Fungi</taxon>
        <taxon>Dikarya</taxon>
        <taxon>Basidiomycota</taxon>
        <taxon>Agaricomycotina</taxon>
        <taxon>Agaricomycetes</taxon>
        <taxon>Agaricomycetidae</taxon>
        <taxon>Agaricales</taxon>
        <taxon>Marasmiineae</taxon>
        <taxon>Omphalotaceae</taxon>
        <taxon>Collybiopsis</taxon>
        <taxon>Collybiopsis luxurians</taxon>
    </lineage>
</organism>
<feature type="region of interest" description="Disordered" evidence="1">
    <location>
        <begin position="69"/>
        <end position="98"/>
    </location>
</feature>
<evidence type="ECO:0000313" key="2">
    <source>
        <dbReference type="EMBL" id="KIK52507.1"/>
    </source>
</evidence>
<keyword evidence="3" id="KW-1185">Reference proteome</keyword>
<evidence type="ECO:0000256" key="1">
    <source>
        <dbReference type="SAM" id="MobiDB-lite"/>
    </source>
</evidence>
<protein>
    <submittedName>
        <fullName evidence="2">Uncharacterized protein</fullName>
    </submittedName>
</protein>
<proteinExistence type="predicted"/>
<dbReference type="AlphaFoldDB" id="A0A0D0C3Z2"/>
<dbReference type="EMBL" id="KN834842">
    <property type="protein sequence ID" value="KIK52507.1"/>
    <property type="molecule type" value="Genomic_DNA"/>
</dbReference>
<dbReference type="Proteomes" id="UP000053593">
    <property type="component" value="Unassembled WGS sequence"/>
</dbReference>
<evidence type="ECO:0000313" key="3">
    <source>
        <dbReference type="Proteomes" id="UP000053593"/>
    </source>
</evidence>
<accession>A0A0D0C3Z2</accession>
<reference evidence="2 3" key="1">
    <citation type="submission" date="2014-04" db="EMBL/GenBank/DDBJ databases">
        <title>Evolutionary Origins and Diversification of the Mycorrhizal Mutualists.</title>
        <authorList>
            <consortium name="DOE Joint Genome Institute"/>
            <consortium name="Mycorrhizal Genomics Consortium"/>
            <person name="Kohler A."/>
            <person name="Kuo A."/>
            <person name="Nagy L.G."/>
            <person name="Floudas D."/>
            <person name="Copeland A."/>
            <person name="Barry K.W."/>
            <person name="Cichocki N."/>
            <person name="Veneault-Fourrey C."/>
            <person name="LaButti K."/>
            <person name="Lindquist E.A."/>
            <person name="Lipzen A."/>
            <person name="Lundell T."/>
            <person name="Morin E."/>
            <person name="Murat C."/>
            <person name="Riley R."/>
            <person name="Ohm R."/>
            <person name="Sun H."/>
            <person name="Tunlid A."/>
            <person name="Henrissat B."/>
            <person name="Grigoriev I.V."/>
            <person name="Hibbett D.S."/>
            <person name="Martin F."/>
        </authorList>
    </citation>
    <scope>NUCLEOTIDE SEQUENCE [LARGE SCALE GENOMIC DNA]</scope>
    <source>
        <strain evidence="2 3">FD-317 M1</strain>
    </source>
</reference>
<gene>
    <name evidence="2" type="ORF">GYMLUDRAFT_251211</name>
</gene>
<sequence length="98" mass="10080">MSTNSTQIPISAEHISQHEGGCTVKGVQLKSQGVIVTDDTGTSSIPQSTTPNYFGQISIHSAAQPISADASTISAPPRAPIIMPEGSVILTPTDPRPG</sequence>
<dbReference type="HOGENOM" id="CLU_2333833_0_0_1"/>